<dbReference type="Gramene" id="CDF37431">
    <property type="protein sequence ID" value="CDF37431"/>
    <property type="gene ID" value="CHC_T00005649001"/>
</dbReference>
<dbReference type="Proteomes" id="UP000012073">
    <property type="component" value="Unassembled WGS sequence"/>
</dbReference>
<accession>R7QIY2</accession>
<name>R7QIY2_CHOCR</name>
<protein>
    <submittedName>
        <fullName evidence="1">Uncharacterized protein</fullName>
    </submittedName>
</protein>
<dbReference type="EMBL" id="HG001840">
    <property type="protein sequence ID" value="CDF37431.1"/>
    <property type="molecule type" value="Genomic_DNA"/>
</dbReference>
<evidence type="ECO:0000313" key="2">
    <source>
        <dbReference type="Proteomes" id="UP000012073"/>
    </source>
</evidence>
<dbReference type="GeneID" id="17324976"/>
<gene>
    <name evidence="1" type="ORF">CHC_T00005649001</name>
</gene>
<dbReference type="RefSeq" id="XP_005717250.1">
    <property type="nucleotide sequence ID" value="XM_005717193.1"/>
</dbReference>
<organism evidence="1 2">
    <name type="scientific">Chondrus crispus</name>
    <name type="common">Carrageen Irish moss</name>
    <name type="synonym">Polymorpha crispa</name>
    <dbReference type="NCBI Taxonomy" id="2769"/>
    <lineage>
        <taxon>Eukaryota</taxon>
        <taxon>Rhodophyta</taxon>
        <taxon>Florideophyceae</taxon>
        <taxon>Rhodymeniophycidae</taxon>
        <taxon>Gigartinales</taxon>
        <taxon>Gigartinaceae</taxon>
        <taxon>Chondrus</taxon>
    </lineage>
</organism>
<evidence type="ECO:0000313" key="1">
    <source>
        <dbReference type="EMBL" id="CDF37431.1"/>
    </source>
</evidence>
<sequence length="93" mass="10232">MQILSGRSACVACWQKALSWRGSSCSFPTGLCCGIGGSLAEDLSISSDVDKHFNHRQRFALSHRFLVVNGSCLTSDVRNVTGEAAPIWRCRKW</sequence>
<keyword evidence="2" id="KW-1185">Reference proteome</keyword>
<reference evidence="2" key="1">
    <citation type="journal article" date="2013" name="Proc. Natl. Acad. Sci. U.S.A.">
        <title>Genome structure and metabolic features in the red seaweed Chondrus crispus shed light on evolution of the Archaeplastida.</title>
        <authorList>
            <person name="Collen J."/>
            <person name="Porcel B."/>
            <person name="Carre W."/>
            <person name="Ball S.G."/>
            <person name="Chaparro C."/>
            <person name="Tonon T."/>
            <person name="Barbeyron T."/>
            <person name="Michel G."/>
            <person name="Noel B."/>
            <person name="Valentin K."/>
            <person name="Elias M."/>
            <person name="Artiguenave F."/>
            <person name="Arun A."/>
            <person name="Aury J.M."/>
            <person name="Barbosa-Neto J.F."/>
            <person name="Bothwell J.H."/>
            <person name="Bouget F.Y."/>
            <person name="Brillet L."/>
            <person name="Cabello-Hurtado F."/>
            <person name="Capella-Gutierrez S."/>
            <person name="Charrier B."/>
            <person name="Cladiere L."/>
            <person name="Cock J.M."/>
            <person name="Coelho S.M."/>
            <person name="Colleoni C."/>
            <person name="Czjzek M."/>
            <person name="Da Silva C."/>
            <person name="Delage L."/>
            <person name="Denoeud F."/>
            <person name="Deschamps P."/>
            <person name="Dittami S.M."/>
            <person name="Gabaldon T."/>
            <person name="Gachon C.M."/>
            <person name="Groisillier A."/>
            <person name="Herve C."/>
            <person name="Jabbari K."/>
            <person name="Katinka M."/>
            <person name="Kloareg B."/>
            <person name="Kowalczyk N."/>
            <person name="Labadie K."/>
            <person name="Leblanc C."/>
            <person name="Lopez P.J."/>
            <person name="McLachlan D.H."/>
            <person name="Meslet-Cladiere L."/>
            <person name="Moustafa A."/>
            <person name="Nehr Z."/>
            <person name="Nyvall Collen P."/>
            <person name="Panaud O."/>
            <person name="Partensky F."/>
            <person name="Poulain J."/>
            <person name="Rensing S.A."/>
            <person name="Rousvoal S."/>
            <person name="Samson G."/>
            <person name="Symeonidi A."/>
            <person name="Weissenbach J."/>
            <person name="Zambounis A."/>
            <person name="Wincker P."/>
            <person name="Boyen C."/>
        </authorList>
    </citation>
    <scope>NUCLEOTIDE SEQUENCE [LARGE SCALE GENOMIC DNA]</scope>
    <source>
        <strain evidence="2">cv. Stackhouse</strain>
    </source>
</reference>
<proteinExistence type="predicted"/>
<dbReference type="AlphaFoldDB" id="R7QIY2"/>
<dbReference type="KEGG" id="ccp:CHC_T00005649001"/>